<name>A0A9Y2AH99_9FIRM</name>
<dbReference type="RefSeq" id="WP_147669058.1">
    <property type="nucleotide sequence ID" value="NZ_CP120678.1"/>
</dbReference>
<gene>
    <name evidence="2" type="ORF">P3F81_07005</name>
</gene>
<dbReference type="InterPro" id="IPR048911">
    <property type="entry name" value="Bflower"/>
</dbReference>
<accession>A0A9Y2AH99</accession>
<sequence length="62" mass="6849">MQPVFSLNGQHVAWLIGNFVYDKVGQPIAFVSGGGLYSSSEGYIGQIFKNGEAFTWRILHSK</sequence>
<protein>
    <recommendedName>
        <fullName evidence="1">4-fold beta flower domain-containing protein</fullName>
    </recommendedName>
</protein>
<reference evidence="2" key="1">
    <citation type="submission" date="2023-03" db="EMBL/GenBank/DDBJ databases">
        <title>Selenobaculum gbiensis gen. nov. sp. nov., a new bacterium isolated from the gut microbiota of IBD patient.</title>
        <authorList>
            <person name="Yeo S."/>
            <person name="Park H."/>
            <person name="Huh C.S."/>
        </authorList>
    </citation>
    <scope>NUCLEOTIDE SEQUENCE</scope>
    <source>
        <strain evidence="2">ICN-92133</strain>
    </source>
</reference>
<proteinExistence type="predicted"/>
<keyword evidence="3" id="KW-1185">Reference proteome</keyword>
<evidence type="ECO:0000259" key="1">
    <source>
        <dbReference type="Pfam" id="PF21784"/>
    </source>
</evidence>
<dbReference type="KEGG" id="sgbi:P3F81_07005"/>
<dbReference type="Pfam" id="PF21784">
    <property type="entry name" value="Bflower"/>
    <property type="match status" value="1"/>
</dbReference>
<dbReference type="AlphaFoldDB" id="A0A9Y2AH99"/>
<dbReference type="Proteomes" id="UP001243623">
    <property type="component" value="Chromosome"/>
</dbReference>
<evidence type="ECO:0000313" key="2">
    <source>
        <dbReference type="EMBL" id="WIW69673.1"/>
    </source>
</evidence>
<dbReference type="EMBL" id="CP120678">
    <property type="protein sequence ID" value="WIW69673.1"/>
    <property type="molecule type" value="Genomic_DNA"/>
</dbReference>
<evidence type="ECO:0000313" key="3">
    <source>
        <dbReference type="Proteomes" id="UP001243623"/>
    </source>
</evidence>
<organism evidence="2 3">
    <name type="scientific">Selenobaculum gibii</name>
    <dbReference type="NCBI Taxonomy" id="3054208"/>
    <lineage>
        <taxon>Bacteria</taxon>
        <taxon>Bacillati</taxon>
        <taxon>Bacillota</taxon>
        <taxon>Negativicutes</taxon>
        <taxon>Selenomonadales</taxon>
        <taxon>Selenomonadaceae</taxon>
        <taxon>Selenobaculum</taxon>
    </lineage>
</organism>
<feature type="domain" description="4-fold beta flower" evidence="1">
    <location>
        <begin position="3"/>
        <end position="47"/>
    </location>
</feature>